<evidence type="ECO:0000256" key="5">
    <source>
        <dbReference type="ARBA" id="ARBA00022692"/>
    </source>
</evidence>
<evidence type="ECO:0000256" key="11">
    <source>
        <dbReference type="ARBA" id="ARBA00023002"/>
    </source>
</evidence>
<comment type="similarity">
    <text evidence="16">In the C-terminal section; belongs to the flavoprotein pyridine nucleotide cytochrome reductase family.</text>
</comment>
<dbReference type="Gene3D" id="2.40.30.10">
    <property type="entry name" value="Translation factors"/>
    <property type="match status" value="1"/>
</dbReference>
<evidence type="ECO:0000256" key="3">
    <source>
        <dbReference type="ARBA" id="ARBA00022630"/>
    </source>
</evidence>
<dbReference type="Pfam" id="PF00667">
    <property type="entry name" value="FAD_binding_1"/>
    <property type="match status" value="1"/>
</dbReference>
<dbReference type="InterPro" id="IPR008254">
    <property type="entry name" value="Flavodoxin/NO_synth"/>
</dbReference>
<feature type="domain" description="FAD-binding FR-type" evidence="20">
    <location>
        <begin position="276"/>
        <end position="526"/>
    </location>
</feature>
<feature type="compositionally biased region" description="Low complexity" evidence="17">
    <location>
        <begin position="36"/>
        <end position="45"/>
    </location>
</feature>
<dbReference type="InterPro" id="IPR001709">
    <property type="entry name" value="Flavoprot_Pyr_Nucl_cyt_Rdtase"/>
</dbReference>
<keyword evidence="4" id="KW-0288">FMN</keyword>
<dbReference type="Pfam" id="PF00175">
    <property type="entry name" value="NAD_binding_1"/>
    <property type="match status" value="1"/>
</dbReference>
<keyword evidence="3" id="KW-0285">Flavoprotein</keyword>
<evidence type="ECO:0000259" key="20">
    <source>
        <dbReference type="PROSITE" id="PS51384"/>
    </source>
</evidence>
<feature type="transmembrane region" description="Helical" evidence="18">
    <location>
        <begin position="12"/>
        <end position="32"/>
    </location>
</feature>
<comment type="caution">
    <text evidence="21">The sequence shown here is derived from an EMBL/GenBank/DDBJ whole genome shotgun (WGS) entry which is preliminary data.</text>
</comment>
<keyword evidence="6 16" id="KW-0256">Endoplasmic reticulum</keyword>
<evidence type="ECO:0000256" key="18">
    <source>
        <dbReference type="SAM" id="Phobius"/>
    </source>
</evidence>
<feature type="region of interest" description="Disordered" evidence="17">
    <location>
        <begin position="36"/>
        <end position="57"/>
    </location>
</feature>
<keyword evidence="8 16" id="KW-0521">NADP</keyword>
<keyword evidence="14" id="KW-1207">Sterol metabolism</keyword>
<keyword evidence="5 18" id="KW-0812">Transmembrane</keyword>
<gene>
    <name evidence="21" type="ORF">BDA99DRAFT_442200</name>
</gene>
<dbReference type="GO" id="GO:0016126">
    <property type="term" value="P:sterol biosynthetic process"/>
    <property type="evidence" value="ECO:0007669"/>
    <property type="project" value="UniProtKB-KW"/>
</dbReference>
<sequence>MSKHIEVNRQVILLISALGLGTVAYLASQYFFGNSTSSSSTDTSTPGKNNTQIKQEDEPSNFVKTMKKQDRKVVIFYGSQTGTAEDCAQRIGKQCKKRFGVAPLVLDIENCDMKYLDQVPEDSLAIFVMATYGEGEPTDNAQEFWDLLENPEFSEGGNDLKNLRYFIFGLGNSSYTYYNWVSKTVDEKLTEFGAARIGELGMGDDENSLEDDFEAWQDGQLWPLFGDALQVDAASQDSSSVPDTTYKVVELDVAEDGQGVYCGELGEKSVTSWGAKKPYPAPITSRDLLTGSDRHCLHLEVDISGTGMTYTTGDHIAIWPTNSEDEVFRLARAFGLDDKLDTVIRVTAADETSAKQSPFPQPTTYRAMFRHYLDICQIPSRDVLQMLVRFAPTPEAGEIIKKLVTDKEEYRRVVIDSVRNLAEVLDYASSGSAPFHVPGDVLVESFNRLQPRYYSISSSSSESPYSVSVTAVTLKYRPDPTPERTVFGVNTNYLWAVHKNLHDDDEAIQVETEYSVEGPNGDYFDAKNNTAKLPVHIRQSNFKLPSDDTKPVIMVGPGTGVAPFRGFVRERVYRKQHGKEIGPTILYFGCRRRDEDFLYKEEWPELFDILGENSKMINAFSRETEQKVYVQDKLKENGQETWNLIDNHSASIYVCGEAKRMAKDVQKAITGFAKQYGGLDDDAAEAYISKLRDSGRYQEDVWA</sequence>
<dbReference type="SUPFAM" id="SSF52218">
    <property type="entry name" value="Flavoproteins"/>
    <property type="match status" value="1"/>
</dbReference>
<evidence type="ECO:0000256" key="10">
    <source>
        <dbReference type="ARBA" id="ARBA00022989"/>
    </source>
</evidence>
<organism evidence="21 22">
    <name type="scientific">Phascolomyces articulosus</name>
    <dbReference type="NCBI Taxonomy" id="60185"/>
    <lineage>
        <taxon>Eukaryota</taxon>
        <taxon>Fungi</taxon>
        <taxon>Fungi incertae sedis</taxon>
        <taxon>Mucoromycota</taxon>
        <taxon>Mucoromycotina</taxon>
        <taxon>Mucoromycetes</taxon>
        <taxon>Mucorales</taxon>
        <taxon>Lichtheimiaceae</taxon>
        <taxon>Phascolomyces</taxon>
    </lineage>
</organism>
<dbReference type="FunFam" id="3.40.50.80:FF:000001">
    <property type="entry name" value="NADPH--cytochrome P450 reductase 1"/>
    <property type="match status" value="1"/>
</dbReference>
<protein>
    <recommendedName>
        <fullName evidence="16">NADPH--cytochrome P450 reductase</fullName>
        <ecNumber evidence="16">1.6.2.4</ecNumber>
    </recommendedName>
</protein>
<dbReference type="GO" id="GO:0010181">
    <property type="term" value="F:FMN binding"/>
    <property type="evidence" value="ECO:0007669"/>
    <property type="project" value="InterPro"/>
</dbReference>
<dbReference type="Pfam" id="PF00258">
    <property type="entry name" value="Flavodoxin_1"/>
    <property type="match status" value="1"/>
</dbReference>
<comment type="cofactor">
    <cofactor evidence="1">
        <name>FMN</name>
        <dbReference type="ChEBI" id="CHEBI:58210"/>
    </cofactor>
</comment>
<dbReference type="InterPro" id="IPR017927">
    <property type="entry name" value="FAD-bd_FR_type"/>
</dbReference>
<dbReference type="InterPro" id="IPR023173">
    <property type="entry name" value="NADPH_Cyt_P450_Rdtase_alpha"/>
</dbReference>
<evidence type="ECO:0000313" key="22">
    <source>
        <dbReference type="Proteomes" id="UP001209540"/>
    </source>
</evidence>
<keyword evidence="22" id="KW-1185">Reference proteome</keyword>
<evidence type="ECO:0000259" key="19">
    <source>
        <dbReference type="PROSITE" id="PS50902"/>
    </source>
</evidence>
<reference evidence="21" key="2">
    <citation type="submission" date="2023-02" db="EMBL/GenBank/DDBJ databases">
        <authorList>
            <consortium name="DOE Joint Genome Institute"/>
            <person name="Mondo S.J."/>
            <person name="Chang Y."/>
            <person name="Wang Y."/>
            <person name="Ahrendt S."/>
            <person name="Andreopoulos W."/>
            <person name="Barry K."/>
            <person name="Beard J."/>
            <person name="Benny G.L."/>
            <person name="Blankenship S."/>
            <person name="Bonito G."/>
            <person name="Cuomo C."/>
            <person name="Desiro A."/>
            <person name="Gervers K.A."/>
            <person name="Hundley H."/>
            <person name="Kuo A."/>
            <person name="LaButti K."/>
            <person name="Lang B.F."/>
            <person name="Lipzen A."/>
            <person name="O'Donnell K."/>
            <person name="Pangilinan J."/>
            <person name="Reynolds N."/>
            <person name="Sandor L."/>
            <person name="Smith M.W."/>
            <person name="Tsang A."/>
            <person name="Grigoriev I.V."/>
            <person name="Stajich J.E."/>
            <person name="Spatafora J.W."/>
        </authorList>
    </citation>
    <scope>NUCLEOTIDE SEQUENCE</scope>
    <source>
        <strain evidence="21">RSA 2281</strain>
    </source>
</reference>
<dbReference type="PRINTS" id="PR00371">
    <property type="entry name" value="FPNCR"/>
</dbReference>
<dbReference type="Gene3D" id="3.40.50.360">
    <property type="match status" value="1"/>
</dbReference>
<dbReference type="SUPFAM" id="SSF63380">
    <property type="entry name" value="Riboflavin synthase domain-like"/>
    <property type="match status" value="1"/>
</dbReference>
<accession>A0AAD5PBN4</accession>
<dbReference type="EMBL" id="JAIXMP010000022">
    <property type="protein sequence ID" value="KAI9255628.1"/>
    <property type="molecule type" value="Genomic_DNA"/>
</dbReference>
<dbReference type="GO" id="GO:0005829">
    <property type="term" value="C:cytosol"/>
    <property type="evidence" value="ECO:0007669"/>
    <property type="project" value="TreeGrafter"/>
</dbReference>
<keyword evidence="9" id="KW-0443">Lipid metabolism</keyword>
<feature type="domain" description="Flavodoxin-like" evidence="19">
    <location>
        <begin position="73"/>
        <end position="221"/>
    </location>
</feature>
<evidence type="ECO:0000256" key="12">
    <source>
        <dbReference type="ARBA" id="ARBA00023011"/>
    </source>
</evidence>
<evidence type="ECO:0000256" key="4">
    <source>
        <dbReference type="ARBA" id="ARBA00022643"/>
    </source>
</evidence>
<reference evidence="21" key="1">
    <citation type="journal article" date="2022" name="IScience">
        <title>Evolution of zygomycete secretomes and the origins of terrestrial fungal ecologies.</title>
        <authorList>
            <person name="Chang Y."/>
            <person name="Wang Y."/>
            <person name="Mondo S."/>
            <person name="Ahrendt S."/>
            <person name="Andreopoulos W."/>
            <person name="Barry K."/>
            <person name="Beard J."/>
            <person name="Benny G.L."/>
            <person name="Blankenship S."/>
            <person name="Bonito G."/>
            <person name="Cuomo C."/>
            <person name="Desiro A."/>
            <person name="Gervers K.A."/>
            <person name="Hundley H."/>
            <person name="Kuo A."/>
            <person name="LaButti K."/>
            <person name="Lang B.F."/>
            <person name="Lipzen A."/>
            <person name="O'Donnell K."/>
            <person name="Pangilinan J."/>
            <person name="Reynolds N."/>
            <person name="Sandor L."/>
            <person name="Smith M.E."/>
            <person name="Tsang A."/>
            <person name="Grigoriev I.V."/>
            <person name="Stajich J.E."/>
            <person name="Spatafora J.W."/>
        </authorList>
    </citation>
    <scope>NUCLEOTIDE SEQUENCE</scope>
    <source>
        <strain evidence="21">RSA 2281</strain>
    </source>
</reference>
<dbReference type="InterPro" id="IPR017938">
    <property type="entry name" value="Riboflavin_synthase-like_b-brl"/>
</dbReference>
<dbReference type="EC" id="1.6.2.4" evidence="16"/>
<comment type="function">
    <text evidence="16">This enzyme is required for electron transfer from NADP to cytochrome P450.</text>
</comment>
<dbReference type="InterPro" id="IPR029039">
    <property type="entry name" value="Flavoprotein-like_sf"/>
</dbReference>
<evidence type="ECO:0000256" key="6">
    <source>
        <dbReference type="ARBA" id="ARBA00022824"/>
    </source>
</evidence>
<dbReference type="PIRSF" id="PIRSF000208">
    <property type="entry name" value="P450R"/>
    <property type="match status" value="1"/>
</dbReference>
<keyword evidence="11 16" id="KW-0560">Oxidoreductase</keyword>
<keyword evidence="9" id="KW-0444">Lipid biosynthesis</keyword>
<dbReference type="GO" id="GO:0050660">
    <property type="term" value="F:flavin adenine dinucleotide binding"/>
    <property type="evidence" value="ECO:0007669"/>
    <property type="project" value="TreeGrafter"/>
</dbReference>
<keyword evidence="12" id="KW-0756">Sterol biosynthesis</keyword>
<dbReference type="SUPFAM" id="SSF52343">
    <property type="entry name" value="Ferredoxin reductase-like, C-terminal NADP-linked domain"/>
    <property type="match status" value="1"/>
</dbReference>
<evidence type="ECO:0000256" key="13">
    <source>
        <dbReference type="ARBA" id="ARBA00023136"/>
    </source>
</evidence>
<dbReference type="Proteomes" id="UP001209540">
    <property type="component" value="Unassembled WGS sequence"/>
</dbReference>
<dbReference type="GO" id="GO:0005789">
    <property type="term" value="C:endoplasmic reticulum membrane"/>
    <property type="evidence" value="ECO:0007669"/>
    <property type="project" value="UniProtKB-SubCell"/>
</dbReference>
<dbReference type="Gene3D" id="3.40.50.80">
    <property type="entry name" value="Nucleotide-binding domain of ferredoxin-NADP reductase (FNR) module"/>
    <property type="match status" value="1"/>
</dbReference>
<keyword evidence="13 16" id="KW-0472">Membrane</keyword>
<dbReference type="InterPro" id="IPR039261">
    <property type="entry name" value="FNR_nucleotide-bd"/>
</dbReference>
<proteinExistence type="inferred from homology"/>
<comment type="catalytic activity">
    <reaction evidence="16">
        <text>2 oxidized [cytochrome P450] + NADPH = 2 reduced [cytochrome P450] + NADP(+) + H(+)</text>
        <dbReference type="Rhea" id="RHEA:24040"/>
        <dbReference type="Rhea" id="RHEA-COMP:14627"/>
        <dbReference type="Rhea" id="RHEA-COMP:14628"/>
        <dbReference type="ChEBI" id="CHEBI:15378"/>
        <dbReference type="ChEBI" id="CHEBI:55376"/>
        <dbReference type="ChEBI" id="CHEBI:57783"/>
        <dbReference type="ChEBI" id="CHEBI:58349"/>
        <dbReference type="ChEBI" id="CHEBI:60344"/>
        <dbReference type="EC" id="1.6.2.4"/>
    </reaction>
</comment>
<dbReference type="InterPro" id="IPR001094">
    <property type="entry name" value="Flavdoxin-like"/>
</dbReference>
<dbReference type="InterPro" id="IPR001433">
    <property type="entry name" value="OxRdtase_FAD/NAD-bd"/>
</dbReference>
<keyword evidence="10 18" id="KW-1133">Transmembrane helix</keyword>
<dbReference type="PANTHER" id="PTHR19384">
    <property type="entry name" value="NITRIC OXIDE SYNTHASE-RELATED"/>
    <property type="match status" value="1"/>
</dbReference>
<dbReference type="AlphaFoldDB" id="A0AAD5PBN4"/>
<keyword evidence="15" id="KW-0753">Steroid metabolism</keyword>
<evidence type="ECO:0000256" key="17">
    <source>
        <dbReference type="SAM" id="MobiDB-lite"/>
    </source>
</evidence>
<keyword evidence="7" id="KW-0274">FAD</keyword>
<dbReference type="InterPro" id="IPR023208">
    <property type="entry name" value="P450R"/>
</dbReference>
<dbReference type="PROSITE" id="PS51384">
    <property type="entry name" value="FAD_FR"/>
    <property type="match status" value="1"/>
</dbReference>
<name>A0AAD5PBN4_9FUNG</name>
<evidence type="ECO:0000256" key="1">
    <source>
        <dbReference type="ARBA" id="ARBA00001917"/>
    </source>
</evidence>
<dbReference type="PANTHER" id="PTHR19384:SF17">
    <property type="entry name" value="NADPH--CYTOCHROME P450 REDUCTASE"/>
    <property type="match status" value="1"/>
</dbReference>
<comment type="subcellular location">
    <subcellularLocation>
        <location evidence="16">Endoplasmic reticulum membrane</location>
    </subcellularLocation>
</comment>
<dbReference type="CDD" id="cd06204">
    <property type="entry name" value="CYPOR"/>
    <property type="match status" value="1"/>
</dbReference>
<evidence type="ECO:0000256" key="2">
    <source>
        <dbReference type="ARBA" id="ARBA00001974"/>
    </source>
</evidence>
<evidence type="ECO:0000256" key="7">
    <source>
        <dbReference type="ARBA" id="ARBA00022827"/>
    </source>
</evidence>
<dbReference type="PRINTS" id="PR00369">
    <property type="entry name" value="FLAVODOXIN"/>
</dbReference>
<dbReference type="InterPro" id="IPR003097">
    <property type="entry name" value="CysJ-like_FAD-binding"/>
</dbReference>
<evidence type="ECO:0000313" key="21">
    <source>
        <dbReference type="EMBL" id="KAI9255628.1"/>
    </source>
</evidence>
<keyword evidence="9" id="KW-0752">Steroid biosynthesis</keyword>
<evidence type="ECO:0000256" key="15">
    <source>
        <dbReference type="ARBA" id="ARBA00023221"/>
    </source>
</evidence>
<dbReference type="Gene3D" id="1.20.990.10">
    <property type="entry name" value="NADPH-cytochrome p450 Reductase, Chain A, domain 3"/>
    <property type="match status" value="1"/>
</dbReference>
<comment type="cofactor">
    <cofactor evidence="2">
        <name>FAD</name>
        <dbReference type="ChEBI" id="CHEBI:57692"/>
    </cofactor>
</comment>
<dbReference type="GO" id="GO:0003958">
    <property type="term" value="F:NADPH-hemoprotein reductase activity"/>
    <property type="evidence" value="ECO:0007669"/>
    <property type="project" value="UniProtKB-EC"/>
</dbReference>
<dbReference type="PROSITE" id="PS50902">
    <property type="entry name" value="FLAVODOXIN_LIKE"/>
    <property type="match status" value="1"/>
</dbReference>
<evidence type="ECO:0000256" key="16">
    <source>
        <dbReference type="PIRNR" id="PIRNR000208"/>
    </source>
</evidence>
<evidence type="ECO:0000256" key="9">
    <source>
        <dbReference type="ARBA" id="ARBA00022955"/>
    </source>
</evidence>
<evidence type="ECO:0000256" key="8">
    <source>
        <dbReference type="ARBA" id="ARBA00022857"/>
    </source>
</evidence>
<evidence type="ECO:0000256" key="14">
    <source>
        <dbReference type="ARBA" id="ARBA00023166"/>
    </source>
</evidence>